<keyword evidence="1" id="KW-0472">Membrane</keyword>
<dbReference type="EMBL" id="JACHMO010000001">
    <property type="protein sequence ID" value="MBB5806962.1"/>
    <property type="molecule type" value="Genomic_DNA"/>
</dbReference>
<dbReference type="RefSeq" id="WP_184926902.1">
    <property type="nucleotide sequence ID" value="NZ_JACHMO010000001.1"/>
</dbReference>
<feature type="transmembrane region" description="Helical" evidence="1">
    <location>
        <begin position="470"/>
        <end position="491"/>
    </location>
</feature>
<keyword evidence="3" id="KW-1185">Reference proteome</keyword>
<feature type="transmembrane region" description="Helical" evidence="1">
    <location>
        <begin position="98"/>
        <end position="116"/>
    </location>
</feature>
<dbReference type="Proteomes" id="UP000552097">
    <property type="component" value="Unassembled WGS sequence"/>
</dbReference>
<feature type="transmembrane region" description="Helical" evidence="1">
    <location>
        <begin position="241"/>
        <end position="261"/>
    </location>
</feature>
<gene>
    <name evidence="2" type="ORF">F4560_006730</name>
</gene>
<keyword evidence="1" id="KW-0812">Transmembrane</keyword>
<dbReference type="AlphaFoldDB" id="A0A7W9HR60"/>
<feature type="transmembrane region" description="Helical" evidence="1">
    <location>
        <begin position="318"/>
        <end position="348"/>
    </location>
</feature>
<reference evidence="2 3" key="1">
    <citation type="submission" date="2020-08" db="EMBL/GenBank/DDBJ databases">
        <title>Sequencing the genomes of 1000 actinobacteria strains.</title>
        <authorList>
            <person name="Klenk H.-P."/>
        </authorList>
    </citation>
    <scope>NUCLEOTIDE SEQUENCE [LARGE SCALE GENOMIC DNA]</scope>
    <source>
        <strain evidence="2 3">DSM 45486</strain>
    </source>
</reference>
<evidence type="ECO:0000313" key="3">
    <source>
        <dbReference type="Proteomes" id="UP000552097"/>
    </source>
</evidence>
<organism evidence="2 3">
    <name type="scientific">Saccharothrix ecbatanensis</name>
    <dbReference type="NCBI Taxonomy" id="1105145"/>
    <lineage>
        <taxon>Bacteria</taxon>
        <taxon>Bacillati</taxon>
        <taxon>Actinomycetota</taxon>
        <taxon>Actinomycetes</taxon>
        <taxon>Pseudonocardiales</taxon>
        <taxon>Pseudonocardiaceae</taxon>
        <taxon>Saccharothrix</taxon>
    </lineage>
</organism>
<comment type="caution">
    <text evidence="2">The sequence shown here is derived from an EMBL/GenBank/DDBJ whole genome shotgun (WGS) entry which is preliminary data.</text>
</comment>
<accession>A0A7W9HR60</accession>
<feature type="transmembrane region" description="Helical" evidence="1">
    <location>
        <begin position="188"/>
        <end position="211"/>
    </location>
</feature>
<keyword evidence="1" id="KW-1133">Transmembrane helix</keyword>
<feature type="transmembrane region" description="Helical" evidence="1">
    <location>
        <begin position="432"/>
        <end position="458"/>
    </location>
</feature>
<sequence>MTAALLVLVLLWVPGLLAGAAIRLRGWTLAAAAPALTYGLVSIGGLLLGKLGFSWTLVTFGAWTLLASALLLLVTTLVQRRWPAHVEDDHKVSRNGHLVVGAGLAIGLAVGAVTFMRGIGTMNRLAQDWDAPHHGNLVRWFAEHQASLVSSAGVISNQPENTSYFYPATYHQLLSLLLDKVGITLPEVLNAGALSTVLIWPVGIAAMGLAWKLPARVVAFAAAVSTWFSPFPYDSLWRGPLWPYVAGIALLPAILALVAYLVRPRGVTGPLAFALAVAAVVGLQPSLAFIVAGLVGIVFLACVFRLEPIDWKRAWPTLVGTVVLGGLAAVPLMLPSMGAATGVAAMVWPSEATPAGAFGQMLTFSGVAAFPQWWIGLPALLGMVVMVKRGQMLWMVGVWLAFGGLYAATVSLEGRVVQKLTGVFYNDHWRLAVLLPLPGAIGFGVAVVAVGTWLVNRYRDRLPALAGKPWASVAVSVAFFLLVTLLSGAYVDRNSARLAQAYNDGPVVSEAEQAAYRWLGERVKPGERVLNDVFDGSAWLYAVAEVEPVEWTFYGTPEGTPNNYLVRNLNKINTDPEVRADLNELKVRYVIIGKGYVRLEKSLTPGLANLDAIRGFRQVFKNEGATIYEIEGQEHVAESAGAAGNR</sequence>
<evidence type="ECO:0008006" key="4">
    <source>
        <dbReference type="Google" id="ProtNLM"/>
    </source>
</evidence>
<dbReference type="Pfam" id="PF20176">
    <property type="entry name" value="DUF6541"/>
    <property type="match status" value="1"/>
</dbReference>
<evidence type="ECO:0000313" key="2">
    <source>
        <dbReference type="EMBL" id="MBB5806962.1"/>
    </source>
</evidence>
<dbReference type="InterPro" id="IPR046671">
    <property type="entry name" value="DUF6541"/>
</dbReference>
<proteinExistence type="predicted"/>
<evidence type="ECO:0000256" key="1">
    <source>
        <dbReference type="SAM" id="Phobius"/>
    </source>
</evidence>
<protein>
    <recommendedName>
        <fullName evidence="4">Galactan 5-O-arabinofuranosyltransferase</fullName>
    </recommendedName>
</protein>
<name>A0A7W9HR60_9PSEU</name>
<feature type="transmembrane region" description="Helical" evidence="1">
    <location>
        <begin position="273"/>
        <end position="306"/>
    </location>
</feature>
<feature type="transmembrane region" description="Helical" evidence="1">
    <location>
        <begin position="28"/>
        <end position="48"/>
    </location>
</feature>
<feature type="transmembrane region" description="Helical" evidence="1">
    <location>
        <begin position="55"/>
        <end position="78"/>
    </location>
</feature>
<feature type="transmembrane region" description="Helical" evidence="1">
    <location>
        <begin position="393"/>
        <end position="412"/>
    </location>
</feature>